<evidence type="ECO:0000259" key="4">
    <source>
        <dbReference type="SMART" id="SM00382"/>
    </source>
</evidence>
<evidence type="ECO:0000313" key="5">
    <source>
        <dbReference type="EMBL" id="ANY75236.1"/>
    </source>
</evidence>
<dbReference type="SUPFAM" id="SSF52540">
    <property type="entry name" value="P-loop containing nucleoside triphosphate hydrolases"/>
    <property type="match status" value="1"/>
</dbReference>
<name>A0A1B2E5J9_9BACL</name>
<dbReference type="SMART" id="SM00382">
    <property type="entry name" value="AAA"/>
    <property type="match status" value="1"/>
</dbReference>
<organism evidence="5">
    <name type="scientific">Paenibacillus ihbetae</name>
    <dbReference type="NCBI Taxonomy" id="1870820"/>
    <lineage>
        <taxon>Bacteria</taxon>
        <taxon>Bacillati</taxon>
        <taxon>Bacillota</taxon>
        <taxon>Bacilli</taxon>
        <taxon>Bacillales</taxon>
        <taxon>Paenibacillaceae</taxon>
        <taxon>Paenibacillus</taxon>
    </lineage>
</organism>
<accession>A0A1B2E5J9</accession>
<dbReference type="InterPro" id="IPR003593">
    <property type="entry name" value="AAA+_ATPase"/>
</dbReference>
<dbReference type="GO" id="GO:0016887">
    <property type="term" value="F:ATP hydrolysis activity"/>
    <property type="evidence" value="ECO:0007669"/>
    <property type="project" value="InterPro"/>
</dbReference>
<dbReference type="RefSeq" id="WP_099478884.1">
    <property type="nucleotide sequence ID" value="NZ_CP016809.1"/>
</dbReference>
<proteinExistence type="inferred from homology"/>
<feature type="domain" description="AAA+ ATPase" evidence="4">
    <location>
        <begin position="64"/>
        <end position="196"/>
    </location>
</feature>
<keyword evidence="2" id="KW-0547">Nucleotide-binding</keyword>
<sequence>MSKSNASQRLPRAKGIDMANLYSPKECARKAKHLILSEVNQRIVKEFIEILGMREEFEQHGVPVPNKIVMYGPPGTGKTLTAFYMAKVLELPLVLVRLDAIIHSHLGETGSNIRKIFDYASAFPCVLFLDEFDAIARTRDNNDEVKEMARAVNTLLQCLDDFGDRSIIMAATNLEKDLDQAIWRRFDTKLIYTVPGQEQRKLYIEILIGELECDPSIFTEICRQLAKCSFADIEQIVLKAKRKAIIERMPLQMKHMMNAIEEYKPIIVAAY</sequence>
<dbReference type="AlphaFoldDB" id="A0A1B2E5J9"/>
<dbReference type="InterPro" id="IPR050221">
    <property type="entry name" value="26S_Proteasome_ATPase"/>
</dbReference>
<dbReference type="GO" id="GO:0005524">
    <property type="term" value="F:ATP binding"/>
    <property type="evidence" value="ECO:0007669"/>
    <property type="project" value="UniProtKB-KW"/>
</dbReference>
<dbReference type="PANTHER" id="PTHR23073">
    <property type="entry name" value="26S PROTEASOME REGULATORY SUBUNIT"/>
    <property type="match status" value="1"/>
</dbReference>
<dbReference type="CDD" id="cd19481">
    <property type="entry name" value="RecA-like_protease"/>
    <property type="match status" value="1"/>
</dbReference>
<dbReference type="Pfam" id="PF00004">
    <property type="entry name" value="AAA"/>
    <property type="match status" value="1"/>
</dbReference>
<dbReference type="InterPro" id="IPR027417">
    <property type="entry name" value="P-loop_NTPase"/>
</dbReference>
<comment type="similarity">
    <text evidence="1">Belongs to the AAA ATPase family.</text>
</comment>
<dbReference type="Gene3D" id="1.10.8.60">
    <property type="match status" value="1"/>
</dbReference>
<dbReference type="Gene3D" id="3.40.50.300">
    <property type="entry name" value="P-loop containing nucleotide triphosphate hydrolases"/>
    <property type="match status" value="1"/>
</dbReference>
<evidence type="ECO:0000256" key="2">
    <source>
        <dbReference type="ARBA" id="ARBA00022741"/>
    </source>
</evidence>
<gene>
    <name evidence="5" type="ORF">BBD41_23145</name>
</gene>
<evidence type="ECO:0000256" key="3">
    <source>
        <dbReference type="ARBA" id="ARBA00022840"/>
    </source>
</evidence>
<keyword evidence="3" id="KW-0067">ATP-binding</keyword>
<reference evidence="5" key="1">
    <citation type="submission" date="2016-08" db="EMBL/GenBank/DDBJ databases">
        <title>Complete Genome Seqeunce of Paenibacillus sp. nov. IHBB 9852 from high altitute lake of Indian trans-Himalayas.</title>
        <authorList>
            <person name="Kiran S."/>
            <person name="Swarnkar M.K."/>
            <person name="Rana A."/>
            <person name="Tewari R."/>
            <person name="Gulati A."/>
        </authorList>
    </citation>
    <scope>NUCLEOTIDE SEQUENCE [LARGE SCALE GENOMIC DNA]</scope>
    <source>
        <strain evidence="5">IHBB 9852</strain>
    </source>
</reference>
<protein>
    <submittedName>
        <fullName evidence="5">ATPase</fullName>
    </submittedName>
</protein>
<dbReference type="EMBL" id="CP016809">
    <property type="protein sequence ID" value="ANY75236.1"/>
    <property type="molecule type" value="Genomic_DNA"/>
</dbReference>
<dbReference type="KEGG" id="pib:BBD41_23145"/>
<evidence type="ECO:0000256" key="1">
    <source>
        <dbReference type="ARBA" id="ARBA00006914"/>
    </source>
</evidence>
<dbReference type="InterPro" id="IPR003959">
    <property type="entry name" value="ATPase_AAA_core"/>
</dbReference>